<organism evidence="3">
    <name type="scientific">Thermohahella caldifontis</name>
    <dbReference type="NCBI Taxonomy" id="3142973"/>
    <lineage>
        <taxon>Bacteria</taxon>
        <taxon>Pseudomonadati</taxon>
        <taxon>Pseudomonadota</taxon>
        <taxon>Gammaproteobacteria</taxon>
        <taxon>Oceanospirillales</taxon>
        <taxon>Hahellaceae</taxon>
        <taxon>Thermohahella</taxon>
    </lineage>
</organism>
<dbReference type="KEGG" id="tcd:AAIA72_11030"/>
<dbReference type="EMBL" id="CP154858">
    <property type="protein sequence ID" value="XDT71336.1"/>
    <property type="molecule type" value="Genomic_DNA"/>
</dbReference>
<dbReference type="Pfam" id="PF07331">
    <property type="entry name" value="TctB"/>
    <property type="match status" value="1"/>
</dbReference>
<evidence type="ECO:0000256" key="1">
    <source>
        <dbReference type="SAM" id="Phobius"/>
    </source>
</evidence>
<dbReference type="RefSeq" id="WP_369600371.1">
    <property type="nucleotide sequence ID" value="NZ_CP154858.1"/>
</dbReference>
<dbReference type="InterPro" id="IPR009936">
    <property type="entry name" value="DUF1468"/>
</dbReference>
<feature type="transmembrane region" description="Helical" evidence="1">
    <location>
        <begin position="83"/>
        <end position="116"/>
    </location>
</feature>
<evidence type="ECO:0000259" key="2">
    <source>
        <dbReference type="Pfam" id="PF07331"/>
    </source>
</evidence>
<evidence type="ECO:0000313" key="3">
    <source>
        <dbReference type="EMBL" id="XDT71336.1"/>
    </source>
</evidence>
<feature type="transmembrane region" description="Helical" evidence="1">
    <location>
        <begin position="45"/>
        <end position="63"/>
    </location>
</feature>
<gene>
    <name evidence="3" type="ORF">AAIA72_11030</name>
</gene>
<feature type="domain" description="DUF1468" evidence="2">
    <location>
        <begin position="6"/>
        <end position="148"/>
    </location>
</feature>
<reference evidence="3" key="1">
    <citation type="submission" date="2024-05" db="EMBL/GenBank/DDBJ databases">
        <title>Genome sequencing of novel strain.</title>
        <authorList>
            <person name="Ganbat D."/>
            <person name="Ganbat S."/>
            <person name="Lee S.-J."/>
        </authorList>
    </citation>
    <scope>NUCLEOTIDE SEQUENCE</scope>
    <source>
        <strain evidence="3">SMD15-11</strain>
    </source>
</reference>
<sequence length="158" mass="17540">MTLERWLSLFVLAFCLTYGYAAWFVLDAAMPPFARFSPVWPSSFPKVLAILGLILAILQLFHAPQPLAEIRRSKLATYRWLEVGLTLIAMVLYALLLAPLGFILSTVLFLIGVAALLGERRWLLLVSVALLSAGGIWYLVDPVLGIYMRPWPALSGGH</sequence>
<protein>
    <submittedName>
        <fullName evidence="3">Tripartite tricarboxylate transporter TctB family protein</fullName>
    </submittedName>
</protein>
<keyword evidence="1" id="KW-0812">Transmembrane</keyword>
<dbReference type="AlphaFoldDB" id="A0AB39USR7"/>
<proteinExistence type="predicted"/>
<name>A0AB39USR7_9GAMM</name>
<keyword evidence="1" id="KW-0472">Membrane</keyword>
<accession>A0AB39USR7</accession>
<keyword evidence="1" id="KW-1133">Transmembrane helix</keyword>
<feature type="transmembrane region" description="Helical" evidence="1">
    <location>
        <begin position="122"/>
        <end position="140"/>
    </location>
</feature>